<evidence type="ECO:0000256" key="6">
    <source>
        <dbReference type="ARBA" id="ARBA00022741"/>
    </source>
</evidence>
<organism evidence="13 14">
    <name type="scientific">Hymenobacter sediminicola</name>
    <dbReference type="NCBI Taxonomy" id="2761579"/>
    <lineage>
        <taxon>Bacteria</taxon>
        <taxon>Pseudomonadati</taxon>
        <taxon>Bacteroidota</taxon>
        <taxon>Cytophagia</taxon>
        <taxon>Cytophagales</taxon>
        <taxon>Hymenobacteraceae</taxon>
        <taxon>Hymenobacter</taxon>
    </lineage>
</organism>
<keyword evidence="9 10" id="KW-0573">Peptidoglycan synthesis</keyword>
<dbReference type="Gene3D" id="3.90.190.20">
    <property type="entry name" value="Mur ligase, C-terminal domain"/>
    <property type="match status" value="1"/>
</dbReference>
<evidence type="ECO:0000256" key="4">
    <source>
        <dbReference type="ARBA" id="ARBA00022598"/>
    </source>
</evidence>
<evidence type="ECO:0000259" key="11">
    <source>
        <dbReference type="Pfam" id="PF02875"/>
    </source>
</evidence>
<evidence type="ECO:0000313" key="13">
    <source>
        <dbReference type="EMBL" id="QNH61202.1"/>
    </source>
</evidence>
<comment type="similarity">
    <text evidence="9">Belongs to the MurCDEF family.</text>
</comment>
<keyword evidence="14" id="KW-1185">Reference proteome</keyword>
<dbReference type="EC" id="6.3.2.9" evidence="9 10"/>
<evidence type="ECO:0000256" key="10">
    <source>
        <dbReference type="RuleBase" id="RU003664"/>
    </source>
</evidence>
<dbReference type="PANTHER" id="PTHR43692">
    <property type="entry name" value="UDP-N-ACETYLMURAMOYLALANINE--D-GLUTAMATE LIGASE"/>
    <property type="match status" value="1"/>
</dbReference>
<dbReference type="SUPFAM" id="SSF53244">
    <property type="entry name" value="MurD-like peptide ligases, peptide-binding domain"/>
    <property type="match status" value="1"/>
</dbReference>
<dbReference type="Gene3D" id="3.40.50.720">
    <property type="entry name" value="NAD(P)-binding Rossmann-like Domain"/>
    <property type="match status" value="1"/>
</dbReference>
<dbReference type="GO" id="GO:0008360">
    <property type="term" value="P:regulation of cell shape"/>
    <property type="evidence" value="ECO:0007669"/>
    <property type="project" value="UniProtKB-KW"/>
</dbReference>
<dbReference type="SUPFAM" id="SSF53623">
    <property type="entry name" value="MurD-like peptide ligases, catalytic domain"/>
    <property type="match status" value="1"/>
</dbReference>
<evidence type="ECO:0000256" key="7">
    <source>
        <dbReference type="ARBA" id="ARBA00022840"/>
    </source>
</evidence>
<dbReference type="PROSITE" id="PS01011">
    <property type="entry name" value="FOLYLPOLYGLU_SYNT_1"/>
    <property type="match status" value="1"/>
</dbReference>
<dbReference type="AlphaFoldDB" id="A0A7G7W4A9"/>
<feature type="binding site" evidence="9">
    <location>
        <begin position="108"/>
        <end position="114"/>
    </location>
    <ligand>
        <name>ATP</name>
        <dbReference type="ChEBI" id="CHEBI:30616"/>
    </ligand>
</feature>
<evidence type="ECO:0000259" key="12">
    <source>
        <dbReference type="Pfam" id="PF08245"/>
    </source>
</evidence>
<evidence type="ECO:0000256" key="8">
    <source>
        <dbReference type="ARBA" id="ARBA00023306"/>
    </source>
</evidence>
<proteinExistence type="inferred from homology"/>
<comment type="subcellular location">
    <subcellularLocation>
        <location evidence="1 9 10">Cytoplasm</location>
    </subcellularLocation>
</comment>
<sequence>MHYVILGAAESGVGAALLAQAKGHTVFVSDQSPIQPVYKEKLTQAGIRFEEGTHTVAEVLRADEVVKSPGIPEKAPIIQALREQDIPIISEIELAGRYTKAKCICITGTNGKTTATLLTYHLLKEAGYSVGLAGNVGYSLAEQVIEDKFEYYVVELSSFQLDDTYEFQPWISVLLNITPDHLDRYGYSLQLYALAKLRIMRNQDSSGWFIYNADDENIQRYFQAALRPVNQLPFSLHHRPDYHLAAYYTQEDHLCSNLNPGLSLDGEEISISASPLIGQHNRQNMLAAVLCARVAGLSTEQIEASLGTFRNADHRLQPVGSINGARFINDSKATNVEAAWYALDGIRQPIIWIAGGTDKGNDYSTLVPLAKSRVKALICLGVDNEKLKASFGGVVPLLEETQSVETAVRRAAELAENGDVVLLSPACASFDLFRNYEDRGRQFAQAVARFADDETNEKSGE</sequence>
<dbReference type="Proteomes" id="UP000515489">
    <property type="component" value="Chromosome"/>
</dbReference>
<dbReference type="GO" id="GO:0005737">
    <property type="term" value="C:cytoplasm"/>
    <property type="evidence" value="ECO:0007669"/>
    <property type="project" value="UniProtKB-SubCell"/>
</dbReference>
<name>A0A7G7W4A9_9BACT</name>
<comment type="catalytic activity">
    <reaction evidence="9 10">
        <text>UDP-N-acetyl-alpha-D-muramoyl-L-alanine + D-glutamate + ATP = UDP-N-acetyl-alpha-D-muramoyl-L-alanyl-D-glutamate + ADP + phosphate + H(+)</text>
        <dbReference type="Rhea" id="RHEA:16429"/>
        <dbReference type="ChEBI" id="CHEBI:15378"/>
        <dbReference type="ChEBI" id="CHEBI:29986"/>
        <dbReference type="ChEBI" id="CHEBI:30616"/>
        <dbReference type="ChEBI" id="CHEBI:43474"/>
        <dbReference type="ChEBI" id="CHEBI:83898"/>
        <dbReference type="ChEBI" id="CHEBI:83900"/>
        <dbReference type="ChEBI" id="CHEBI:456216"/>
        <dbReference type="EC" id="6.3.2.9"/>
    </reaction>
</comment>
<dbReference type="GO" id="GO:0005524">
    <property type="term" value="F:ATP binding"/>
    <property type="evidence" value="ECO:0007669"/>
    <property type="project" value="UniProtKB-UniRule"/>
</dbReference>
<dbReference type="Gene3D" id="3.40.1190.10">
    <property type="entry name" value="Mur-like, catalytic domain"/>
    <property type="match status" value="1"/>
</dbReference>
<feature type="domain" description="Mur ligase C-terminal" evidence="11">
    <location>
        <begin position="314"/>
        <end position="427"/>
    </location>
</feature>
<dbReference type="InterPro" id="IPR013221">
    <property type="entry name" value="Mur_ligase_cen"/>
</dbReference>
<dbReference type="InterPro" id="IPR018109">
    <property type="entry name" value="Folylpolyglutamate_synth_CS"/>
</dbReference>
<dbReference type="HAMAP" id="MF_00639">
    <property type="entry name" value="MurD"/>
    <property type="match status" value="1"/>
</dbReference>
<gene>
    <name evidence="9 13" type="primary">murD</name>
    <name evidence="13" type="ORF">H4317_13630</name>
</gene>
<dbReference type="InterPro" id="IPR004101">
    <property type="entry name" value="Mur_ligase_C"/>
</dbReference>
<dbReference type="GO" id="GO:0008764">
    <property type="term" value="F:UDP-N-acetylmuramoylalanine-D-glutamate ligase activity"/>
    <property type="evidence" value="ECO:0007669"/>
    <property type="project" value="UniProtKB-UniRule"/>
</dbReference>
<dbReference type="GO" id="GO:0071555">
    <property type="term" value="P:cell wall organization"/>
    <property type="evidence" value="ECO:0007669"/>
    <property type="project" value="UniProtKB-KW"/>
</dbReference>
<dbReference type="Pfam" id="PF21799">
    <property type="entry name" value="MurD-like_N"/>
    <property type="match status" value="1"/>
</dbReference>
<evidence type="ECO:0000256" key="5">
    <source>
        <dbReference type="ARBA" id="ARBA00022618"/>
    </source>
</evidence>
<feature type="domain" description="Mur ligase central" evidence="12">
    <location>
        <begin position="106"/>
        <end position="292"/>
    </location>
</feature>
<keyword evidence="9 10" id="KW-0133">Cell shape</keyword>
<keyword evidence="5 9" id="KW-0132">Cell division</keyword>
<accession>A0A7G7W4A9</accession>
<keyword evidence="9 10" id="KW-0961">Cell wall biogenesis/degradation</keyword>
<dbReference type="InterPro" id="IPR036615">
    <property type="entry name" value="Mur_ligase_C_dom_sf"/>
</dbReference>
<protein>
    <recommendedName>
        <fullName evidence="9 10">UDP-N-acetylmuramoylalanine--D-glutamate ligase</fullName>
        <ecNumber evidence="9 10">6.3.2.9</ecNumber>
    </recommendedName>
    <alternativeName>
        <fullName evidence="9">D-glutamic acid-adding enzyme</fullName>
    </alternativeName>
    <alternativeName>
        <fullName evidence="9">UDP-N-acetylmuramoyl-L-alanyl-D-glutamate synthetase</fullName>
    </alternativeName>
</protein>
<dbReference type="InterPro" id="IPR005762">
    <property type="entry name" value="MurD"/>
</dbReference>
<comment type="function">
    <text evidence="9 10">Cell wall formation. Catalyzes the addition of glutamate to the nucleotide precursor UDP-N-acetylmuramoyl-L-alanine (UMA).</text>
</comment>
<evidence type="ECO:0000256" key="1">
    <source>
        <dbReference type="ARBA" id="ARBA00004496"/>
    </source>
</evidence>
<keyword evidence="8 9" id="KW-0131">Cell cycle</keyword>
<dbReference type="Pfam" id="PF02875">
    <property type="entry name" value="Mur_ligase_C"/>
    <property type="match status" value="1"/>
</dbReference>
<comment type="pathway">
    <text evidence="2 9 10">Cell wall biogenesis; peptidoglycan biosynthesis.</text>
</comment>
<keyword evidence="7 9" id="KW-0067">ATP-binding</keyword>
<evidence type="ECO:0000256" key="9">
    <source>
        <dbReference type="HAMAP-Rule" id="MF_00639"/>
    </source>
</evidence>
<evidence type="ECO:0000256" key="3">
    <source>
        <dbReference type="ARBA" id="ARBA00022490"/>
    </source>
</evidence>
<evidence type="ECO:0000256" key="2">
    <source>
        <dbReference type="ARBA" id="ARBA00004752"/>
    </source>
</evidence>
<evidence type="ECO:0000313" key="14">
    <source>
        <dbReference type="Proteomes" id="UP000515489"/>
    </source>
</evidence>
<dbReference type="RefSeq" id="WP_185887132.1">
    <property type="nucleotide sequence ID" value="NZ_CP060202.1"/>
</dbReference>
<dbReference type="UniPathway" id="UPA00219"/>
<dbReference type="PANTHER" id="PTHR43692:SF1">
    <property type="entry name" value="UDP-N-ACETYLMURAMOYLALANINE--D-GLUTAMATE LIGASE"/>
    <property type="match status" value="1"/>
</dbReference>
<dbReference type="Pfam" id="PF08245">
    <property type="entry name" value="Mur_ligase_M"/>
    <property type="match status" value="1"/>
</dbReference>
<dbReference type="NCBIfam" id="TIGR01087">
    <property type="entry name" value="murD"/>
    <property type="match status" value="1"/>
</dbReference>
<dbReference type="GO" id="GO:0009252">
    <property type="term" value="P:peptidoglycan biosynthetic process"/>
    <property type="evidence" value="ECO:0007669"/>
    <property type="project" value="UniProtKB-UniRule"/>
</dbReference>
<dbReference type="KEGG" id="hsk:H4317_13630"/>
<dbReference type="InterPro" id="IPR036565">
    <property type="entry name" value="Mur-like_cat_sf"/>
</dbReference>
<dbReference type="EMBL" id="CP060202">
    <property type="protein sequence ID" value="QNH61202.1"/>
    <property type="molecule type" value="Genomic_DNA"/>
</dbReference>
<keyword evidence="6 9" id="KW-0547">Nucleotide-binding</keyword>
<reference evidence="13 14" key="1">
    <citation type="submission" date="2020-08" db="EMBL/GenBank/DDBJ databases">
        <title>Hymenobacter sp. S2-20-2 genome sequencing.</title>
        <authorList>
            <person name="Jin L."/>
        </authorList>
    </citation>
    <scope>NUCLEOTIDE SEQUENCE [LARGE SCALE GENOMIC DNA]</scope>
    <source>
        <strain evidence="13 14">S2-20-2</strain>
    </source>
</reference>
<dbReference type="GO" id="GO:0004326">
    <property type="term" value="F:tetrahydrofolylpolyglutamate synthase activity"/>
    <property type="evidence" value="ECO:0007669"/>
    <property type="project" value="InterPro"/>
</dbReference>
<dbReference type="SUPFAM" id="SSF51984">
    <property type="entry name" value="MurCD N-terminal domain"/>
    <property type="match status" value="1"/>
</dbReference>
<dbReference type="GO" id="GO:0051301">
    <property type="term" value="P:cell division"/>
    <property type="evidence" value="ECO:0007669"/>
    <property type="project" value="UniProtKB-KW"/>
</dbReference>
<keyword evidence="3 9" id="KW-0963">Cytoplasm</keyword>
<keyword evidence="4 9" id="KW-0436">Ligase</keyword>